<evidence type="ECO:0000313" key="2">
    <source>
        <dbReference type="EMBL" id="KAK3259507.1"/>
    </source>
</evidence>
<evidence type="ECO:0000256" key="1">
    <source>
        <dbReference type="SAM" id="MobiDB-lite"/>
    </source>
</evidence>
<dbReference type="Proteomes" id="UP001190700">
    <property type="component" value="Unassembled WGS sequence"/>
</dbReference>
<reference evidence="2 3" key="1">
    <citation type="journal article" date="2015" name="Genome Biol. Evol.">
        <title>Comparative Genomics of a Bacterivorous Green Alga Reveals Evolutionary Causalities and Consequences of Phago-Mixotrophic Mode of Nutrition.</title>
        <authorList>
            <person name="Burns J.A."/>
            <person name="Paasch A."/>
            <person name="Narechania A."/>
            <person name="Kim E."/>
        </authorList>
    </citation>
    <scope>NUCLEOTIDE SEQUENCE [LARGE SCALE GENOMIC DNA]</scope>
    <source>
        <strain evidence="2 3">PLY_AMNH</strain>
    </source>
</reference>
<keyword evidence="3" id="KW-1185">Reference proteome</keyword>
<dbReference type="AlphaFoldDB" id="A0AAE0FGM7"/>
<gene>
    <name evidence="2" type="ORF">CYMTET_31498</name>
</gene>
<dbReference type="EMBL" id="LGRX02018682">
    <property type="protein sequence ID" value="KAK3259507.1"/>
    <property type="molecule type" value="Genomic_DNA"/>
</dbReference>
<sequence length="98" mass="11393">MEARARMYNVVTKRYFNDMMECKVEDFCVATVLDPRYQNFKKFKSATDWLKRKLARETSLKWMRKAWEGDRKPKEVQAGSSVVPAAKRAKGAPTITVT</sequence>
<proteinExistence type="predicted"/>
<name>A0AAE0FGM7_9CHLO</name>
<evidence type="ECO:0000313" key="3">
    <source>
        <dbReference type="Proteomes" id="UP001190700"/>
    </source>
</evidence>
<protein>
    <submittedName>
        <fullName evidence="2">Uncharacterized protein</fullName>
    </submittedName>
</protein>
<comment type="caution">
    <text evidence="2">The sequence shown here is derived from an EMBL/GenBank/DDBJ whole genome shotgun (WGS) entry which is preliminary data.</text>
</comment>
<feature type="region of interest" description="Disordered" evidence="1">
    <location>
        <begin position="71"/>
        <end position="98"/>
    </location>
</feature>
<accession>A0AAE0FGM7</accession>
<organism evidence="2 3">
    <name type="scientific">Cymbomonas tetramitiformis</name>
    <dbReference type="NCBI Taxonomy" id="36881"/>
    <lineage>
        <taxon>Eukaryota</taxon>
        <taxon>Viridiplantae</taxon>
        <taxon>Chlorophyta</taxon>
        <taxon>Pyramimonadophyceae</taxon>
        <taxon>Pyramimonadales</taxon>
        <taxon>Pyramimonadaceae</taxon>
        <taxon>Cymbomonas</taxon>
    </lineage>
</organism>